<comment type="caution">
    <text evidence="2">The sequence shown here is derived from an EMBL/GenBank/DDBJ whole genome shotgun (WGS) entry which is preliminary data.</text>
</comment>
<dbReference type="Proteomes" id="UP001500121">
    <property type="component" value="Unassembled WGS sequence"/>
</dbReference>
<keyword evidence="1" id="KW-0812">Transmembrane</keyword>
<keyword evidence="1" id="KW-0472">Membrane</keyword>
<dbReference type="EMBL" id="BAABLP010000010">
    <property type="protein sequence ID" value="GAA4756630.1"/>
    <property type="molecule type" value="Genomic_DNA"/>
</dbReference>
<evidence type="ECO:0000313" key="2">
    <source>
        <dbReference type="EMBL" id="GAA4756630.1"/>
    </source>
</evidence>
<keyword evidence="1" id="KW-1133">Transmembrane helix</keyword>
<organism evidence="2 3">
    <name type="scientific">Amnibacterium soli</name>
    <dbReference type="NCBI Taxonomy" id="1282736"/>
    <lineage>
        <taxon>Bacteria</taxon>
        <taxon>Bacillati</taxon>
        <taxon>Actinomycetota</taxon>
        <taxon>Actinomycetes</taxon>
        <taxon>Micrococcales</taxon>
        <taxon>Microbacteriaceae</taxon>
        <taxon>Amnibacterium</taxon>
    </lineage>
</organism>
<gene>
    <name evidence="2" type="ORF">GCM10025783_32470</name>
</gene>
<evidence type="ECO:0000256" key="1">
    <source>
        <dbReference type="SAM" id="Phobius"/>
    </source>
</evidence>
<feature type="transmembrane region" description="Helical" evidence="1">
    <location>
        <begin position="59"/>
        <end position="79"/>
    </location>
</feature>
<keyword evidence="3" id="KW-1185">Reference proteome</keyword>
<accession>A0ABP8ZHT8</accession>
<sequence length="114" mass="11535">MLPAKKSTLLLLDRGVVFVVLLLLGALALSSPLLAGINGMRITGCRSACSASLVGAGGAVIMAGSIGATAIAFIGLLVLPRPDRYLWWLPCSALVIAAGMLLLGNHLIDLGVGA</sequence>
<reference evidence="3" key="1">
    <citation type="journal article" date="2019" name="Int. J. Syst. Evol. Microbiol.">
        <title>The Global Catalogue of Microorganisms (GCM) 10K type strain sequencing project: providing services to taxonomists for standard genome sequencing and annotation.</title>
        <authorList>
            <consortium name="The Broad Institute Genomics Platform"/>
            <consortium name="The Broad Institute Genome Sequencing Center for Infectious Disease"/>
            <person name="Wu L."/>
            <person name="Ma J."/>
        </authorList>
    </citation>
    <scope>NUCLEOTIDE SEQUENCE [LARGE SCALE GENOMIC DNA]</scope>
    <source>
        <strain evidence="3">JCM 19015</strain>
    </source>
</reference>
<feature type="transmembrane region" description="Helical" evidence="1">
    <location>
        <begin position="86"/>
        <end position="108"/>
    </location>
</feature>
<evidence type="ECO:0000313" key="3">
    <source>
        <dbReference type="Proteomes" id="UP001500121"/>
    </source>
</evidence>
<proteinExistence type="predicted"/>
<name>A0ABP8ZHT8_9MICO</name>
<protein>
    <submittedName>
        <fullName evidence="2">Uncharacterized protein</fullName>
    </submittedName>
</protein>